<keyword evidence="2" id="KW-1185">Reference proteome</keyword>
<reference evidence="2" key="2">
    <citation type="submission" date="2015-01" db="EMBL/GenBank/DDBJ databases">
        <title>Evolutionary Origins and Diversification of the Mycorrhizal Mutualists.</title>
        <authorList>
            <consortium name="DOE Joint Genome Institute"/>
            <consortium name="Mycorrhizal Genomics Consortium"/>
            <person name="Kohler A."/>
            <person name="Kuo A."/>
            <person name="Nagy L.G."/>
            <person name="Floudas D."/>
            <person name="Copeland A."/>
            <person name="Barry K.W."/>
            <person name="Cichocki N."/>
            <person name="Veneault-Fourrey C."/>
            <person name="LaButti K."/>
            <person name="Lindquist E.A."/>
            <person name="Lipzen A."/>
            <person name="Lundell T."/>
            <person name="Morin E."/>
            <person name="Murat C."/>
            <person name="Riley R."/>
            <person name="Ohm R."/>
            <person name="Sun H."/>
            <person name="Tunlid A."/>
            <person name="Henrissat B."/>
            <person name="Grigoriev I.V."/>
            <person name="Hibbett D.S."/>
            <person name="Martin F."/>
        </authorList>
    </citation>
    <scope>NUCLEOTIDE SEQUENCE [LARGE SCALE GENOMIC DNA]</scope>
    <source>
        <strain evidence="2">Marx 270</strain>
    </source>
</reference>
<reference evidence="1 2" key="1">
    <citation type="submission" date="2014-04" db="EMBL/GenBank/DDBJ databases">
        <authorList>
            <consortium name="DOE Joint Genome Institute"/>
            <person name="Kuo A."/>
            <person name="Kohler A."/>
            <person name="Costa M.D."/>
            <person name="Nagy L.G."/>
            <person name="Floudas D."/>
            <person name="Copeland A."/>
            <person name="Barry K.W."/>
            <person name="Cichocki N."/>
            <person name="Veneault-Fourrey C."/>
            <person name="LaButti K."/>
            <person name="Lindquist E.A."/>
            <person name="Lipzen A."/>
            <person name="Lundell T."/>
            <person name="Morin E."/>
            <person name="Murat C."/>
            <person name="Sun H."/>
            <person name="Tunlid A."/>
            <person name="Henrissat B."/>
            <person name="Grigoriev I.V."/>
            <person name="Hibbett D.S."/>
            <person name="Martin F."/>
            <person name="Nordberg H.P."/>
            <person name="Cantor M.N."/>
            <person name="Hua S.X."/>
        </authorList>
    </citation>
    <scope>NUCLEOTIDE SEQUENCE [LARGE SCALE GENOMIC DNA]</scope>
    <source>
        <strain evidence="1 2">Marx 270</strain>
    </source>
</reference>
<dbReference type="EMBL" id="KN831947">
    <property type="protein sequence ID" value="KIO12397.1"/>
    <property type="molecule type" value="Genomic_DNA"/>
</dbReference>
<protein>
    <submittedName>
        <fullName evidence="1">Uncharacterized protein</fullName>
    </submittedName>
</protein>
<name>A0A0C3KSC7_PISTI</name>
<evidence type="ECO:0000313" key="1">
    <source>
        <dbReference type="EMBL" id="KIO12397.1"/>
    </source>
</evidence>
<dbReference type="InParanoid" id="A0A0C3KSC7"/>
<feature type="non-terminal residue" evidence="1">
    <location>
        <position position="1"/>
    </location>
</feature>
<dbReference type="Proteomes" id="UP000054217">
    <property type="component" value="Unassembled WGS sequence"/>
</dbReference>
<organism evidence="1 2">
    <name type="scientific">Pisolithus tinctorius Marx 270</name>
    <dbReference type="NCBI Taxonomy" id="870435"/>
    <lineage>
        <taxon>Eukaryota</taxon>
        <taxon>Fungi</taxon>
        <taxon>Dikarya</taxon>
        <taxon>Basidiomycota</taxon>
        <taxon>Agaricomycotina</taxon>
        <taxon>Agaricomycetes</taxon>
        <taxon>Agaricomycetidae</taxon>
        <taxon>Boletales</taxon>
        <taxon>Sclerodermatineae</taxon>
        <taxon>Pisolithaceae</taxon>
        <taxon>Pisolithus</taxon>
    </lineage>
</organism>
<accession>A0A0C3KSC7</accession>
<dbReference type="AlphaFoldDB" id="A0A0C3KSC7"/>
<evidence type="ECO:0000313" key="2">
    <source>
        <dbReference type="Proteomes" id="UP000054217"/>
    </source>
</evidence>
<sequence length="55" mass="5887">ISLFLSRASPTACTTCSGPLFGRAHPPESPHSLISNAQKDFAQKMGSYDSVYVVD</sequence>
<dbReference type="HOGENOM" id="CLU_3038072_0_0_1"/>
<proteinExistence type="predicted"/>
<gene>
    <name evidence="1" type="ORF">M404DRAFT_993394</name>
</gene>